<dbReference type="Pfam" id="PF13439">
    <property type="entry name" value="Glyco_transf_4"/>
    <property type="match status" value="1"/>
</dbReference>
<evidence type="ECO:0000313" key="3">
    <source>
        <dbReference type="EMBL" id="SCA95845.1"/>
    </source>
</evidence>
<dbReference type="InterPro" id="IPR050194">
    <property type="entry name" value="Glycosyltransferase_grp1"/>
</dbReference>
<feature type="domain" description="Glycosyltransferase subfamily 4-like N-terminal" evidence="2">
    <location>
        <begin position="15"/>
        <end position="206"/>
    </location>
</feature>
<reference evidence="3" key="1">
    <citation type="submission" date="2016-07" db="EMBL/GenBank/DDBJ databases">
        <authorList>
            <person name="Informatics P."/>
        </authorList>
    </citation>
    <scope>NUCLEOTIDE SEQUENCE</scope>
    <source>
        <strain evidence="3">INF132</strain>
    </source>
</reference>
<dbReference type="CDD" id="cd03823">
    <property type="entry name" value="GT4_ExpE7-like"/>
    <property type="match status" value="1"/>
</dbReference>
<feature type="domain" description="Glycosyl transferase family 1" evidence="1">
    <location>
        <begin position="217"/>
        <end position="347"/>
    </location>
</feature>
<evidence type="ECO:0000259" key="2">
    <source>
        <dbReference type="Pfam" id="PF13439"/>
    </source>
</evidence>
<dbReference type="PANTHER" id="PTHR45947:SF3">
    <property type="entry name" value="SULFOQUINOVOSYL TRANSFERASE SQD2"/>
    <property type="match status" value="1"/>
</dbReference>
<dbReference type="GO" id="GO:0016757">
    <property type="term" value="F:glycosyltransferase activity"/>
    <property type="evidence" value="ECO:0007669"/>
    <property type="project" value="InterPro"/>
</dbReference>
<dbReference type="Pfam" id="PF00534">
    <property type="entry name" value="Glycos_transf_1"/>
    <property type="match status" value="1"/>
</dbReference>
<dbReference type="SUPFAM" id="SSF53756">
    <property type="entry name" value="UDP-Glycosyltransferase/glycogen phosphorylase"/>
    <property type="match status" value="1"/>
</dbReference>
<gene>
    <name evidence="3" type="primary">wcuD</name>
    <name evidence="3" type="synonym">KL133_00008</name>
</gene>
<accession>A0A1C3SZM7</accession>
<dbReference type="InterPro" id="IPR001296">
    <property type="entry name" value="Glyco_trans_1"/>
</dbReference>
<proteinExistence type="predicted"/>
<dbReference type="AlphaFoldDB" id="A0A1C3SZM7"/>
<dbReference type="EMBL" id="LT603709">
    <property type="protein sequence ID" value="SCA95845.1"/>
    <property type="molecule type" value="Genomic_DNA"/>
</dbReference>
<dbReference type="RefSeq" id="WP_023341956.1">
    <property type="nucleotide sequence ID" value="NZ_JARAHX010000001.1"/>
</dbReference>
<protein>
    <submittedName>
        <fullName evidence="3">Glycosyl transferase</fullName>
    </submittedName>
</protein>
<evidence type="ECO:0000259" key="1">
    <source>
        <dbReference type="Pfam" id="PF00534"/>
    </source>
</evidence>
<name>A0A1C3SZM7_KLEPN</name>
<organism evidence="3">
    <name type="scientific">Klebsiella pneumoniae</name>
    <dbReference type="NCBI Taxonomy" id="573"/>
    <lineage>
        <taxon>Bacteria</taxon>
        <taxon>Pseudomonadati</taxon>
        <taxon>Pseudomonadota</taxon>
        <taxon>Gammaproteobacteria</taxon>
        <taxon>Enterobacterales</taxon>
        <taxon>Enterobacteriaceae</taxon>
        <taxon>Klebsiella/Raoultella group</taxon>
        <taxon>Klebsiella</taxon>
        <taxon>Klebsiella pneumoniae complex</taxon>
    </lineage>
</organism>
<dbReference type="Gene3D" id="3.40.50.2000">
    <property type="entry name" value="Glycogen Phosphorylase B"/>
    <property type="match status" value="2"/>
</dbReference>
<sequence length="396" mass="45576">MNILIVNTLYYPYKIGGAEKSVQLLAESLAKRGNQVTVATLTESNKTTENYLNGVRVIGFPLKNIYWFLDKNASKLKKMIWHFLDIYNFRMKKDIRDYFINERFDVVHTNNLSGFSTAVWDWCKKNNTPIVHTARDYYLLHPNTTLFSNNSNILPECFEGRVFSFIKKVKSNHVSTFVSISSYVNDIHVKHGYFKNALNKTIYNSIECITSSHTEKSTHDERIVFGFLGRVEESKGIELLLKEYAKLDTNKYLLRIAGVGEKEYITSLVRTYKNVSIQFEGKVDIKNFLPGIDYLIVPSLWNEPMGRVVIESYSYGKPVIGSSRGGIKEIISNNKTGFLFDPDKEGELYNVLFNVSARQSLTYKELSDNALDYSKSFSTDAMVDEYVKYYEKSILN</sequence>
<reference evidence="3" key="2">
    <citation type="submission" date="2016-08" db="EMBL/GenBank/DDBJ databases">
        <title>Klebsiella loci capsule.</title>
        <authorList>
            <person name="Holt K.E."/>
            <person name="Thomson N.R."/>
        </authorList>
    </citation>
    <scope>NUCLEOTIDE SEQUENCE</scope>
    <source>
        <strain evidence="3">INF132</strain>
    </source>
</reference>
<keyword evidence="3" id="KW-0808">Transferase</keyword>
<dbReference type="InterPro" id="IPR028098">
    <property type="entry name" value="Glyco_trans_4-like_N"/>
</dbReference>
<dbReference type="PANTHER" id="PTHR45947">
    <property type="entry name" value="SULFOQUINOVOSYL TRANSFERASE SQD2"/>
    <property type="match status" value="1"/>
</dbReference>